<dbReference type="InterPro" id="IPR049914">
    <property type="entry name" value="PHD1-3/5-6"/>
</dbReference>
<dbReference type="PANTHER" id="PTHR33304">
    <property type="match status" value="1"/>
</dbReference>
<dbReference type="InterPro" id="IPR019786">
    <property type="entry name" value="Zinc_finger_PHD-type_CS"/>
</dbReference>
<reference evidence="7" key="1">
    <citation type="journal article" date="2016" name="Nat. Genet.">
        <title>A high-quality carrot genome assembly provides new insights into carotenoid accumulation and asterid genome evolution.</title>
        <authorList>
            <person name="Iorizzo M."/>
            <person name="Ellison S."/>
            <person name="Senalik D."/>
            <person name="Zeng P."/>
            <person name="Satapoomin P."/>
            <person name="Huang J."/>
            <person name="Bowman M."/>
            <person name="Iovene M."/>
            <person name="Sanseverino W."/>
            <person name="Cavagnaro P."/>
            <person name="Yildiz M."/>
            <person name="Macko-Podgorni A."/>
            <person name="Moranska E."/>
            <person name="Grzebelus E."/>
            <person name="Grzebelus D."/>
            <person name="Ashrafi H."/>
            <person name="Zheng Z."/>
            <person name="Cheng S."/>
            <person name="Spooner D."/>
            <person name="Van Deynze A."/>
            <person name="Simon P."/>
        </authorList>
    </citation>
    <scope>NUCLEOTIDE SEQUENCE</scope>
    <source>
        <tissue evidence="7">Leaf</tissue>
    </source>
</reference>
<feature type="domain" description="Zinc finger PHD-type" evidence="6">
    <location>
        <begin position="4"/>
        <end position="52"/>
    </location>
</feature>
<proteinExistence type="predicted"/>
<gene>
    <name evidence="7" type="ORF">DCAR_0311672</name>
</gene>
<keyword evidence="4" id="KW-0805">Transcription regulation</keyword>
<evidence type="ECO:0000256" key="5">
    <source>
        <dbReference type="ARBA" id="ARBA00023163"/>
    </source>
</evidence>
<evidence type="ECO:0000256" key="3">
    <source>
        <dbReference type="ARBA" id="ARBA00022833"/>
    </source>
</evidence>
<evidence type="ECO:0000259" key="6">
    <source>
        <dbReference type="SMART" id="SM00249"/>
    </source>
</evidence>
<dbReference type="GO" id="GO:0034244">
    <property type="term" value="P:negative regulation of transcription elongation by RNA polymerase II"/>
    <property type="evidence" value="ECO:0007669"/>
    <property type="project" value="InterPro"/>
</dbReference>
<evidence type="ECO:0000256" key="4">
    <source>
        <dbReference type="ARBA" id="ARBA00023015"/>
    </source>
</evidence>
<dbReference type="Proteomes" id="UP000077755">
    <property type="component" value="Chromosome 3"/>
</dbReference>
<dbReference type="GO" id="GO:0008270">
    <property type="term" value="F:zinc ion binding"/>
    <property type="evidence" value="ECO:0007669"/>
    <property type="project" value="UniProtKB-KW"/>
</dbReference>
<evidence type="ECO:0000313" key="8">
    <source>
        <dbReference type="Proteomes" id="UP000077755"/>
    </source>
</evidence>
<reference evidence="7" key="2">
    <citation type="submission" date="2022-03" db="EMBL/GenBank/DDBJ databases">
        <title>Draft title - Genomic analysis of global carrot germplasm unveils the trajectory of domestication and the origin of high carotenoid orange carrot.</title>
        <authorList>
            <person name="Iorizzo M."/>
            <person name="Ellison S."/>
            <person name="Senalik D."/>
            <person name="Macko-Podgorni A."/>
            <person name="Grzebelus D."/>
            <person name="Bostan H."/>
            <person name="Rolling W."/>
            <person name="Curaba J."/>
            <person name="Simon P."/>
        </authorList>
    </citation>
    <scope>NUCLEOTIDE SEQUENCE</scope>
    <source>
        <tissue evidence="7">Leaf</tissue>
    </source>
</reference>
<dbReference type="InterPro" id="IPR001965">
    <property type="entry name" value="Znf_PHD"/>
</dbReference>
<dbReference type="EMBL" id="CP093345">
    <property type="protein sequence ID" value="WOG92406.1"/>
    <property type="molecule type" value="Genomic_DNA"/>
</dbReference>
<protein>
    <recommendedName>
        <fullName evidence="6">Zinc finger PHD-type domain-containing protein</fullName>
    </recommendedName>
</protein>
<dbReference type="InterPro" id="IPR011011">
    <property type="entry name" value="Znf_FYVE_PHD"/>
</dbReference>
<keyword evidence="2" id="KW-0863">Zinc-finger</keyword>
<organism evidence="7 8">
    <name type="scientific">Daucus carota subsp. sativus</name>
    <name type="common">Carrot</name>
    <dbReference type="NCBI Taxonomy" id="79200"/>
    <lineage>
        <taxon>Eukaryota</taxon>
        <taxon>Viridiplantae</taxon>
        <taxon>Streptophyta</taxon>
        <taxon>Embryophyta</taxon>
        <taxon>Tracheophyta</taxon>
        <taxon>Spermatophyta</taxon>
        <taxon>Magnoliopsida</taxon>
        <taxon>eudicotyledons</taxon>
        <taxon>Gunneridae</taxon>
        <taxon>Pentapetalae</taxon>
        <taxon>asterids</taxon>
        <taxon>campanulids</taxon>
        <taxon>Apiales</taxon>
        <taxon>Apiaceae</taxon>
        <taxon>Apioideae</taxon>
        <taxon>Scandiceae</taxon>
        <taxon>Daucinae</taxon>
        <taxon>Daucus</taxon>
        <taxon>Daucus sect. Daucus</taxon>
    </lineage>
</organism>
<keyword evidence="3" id="KW-0862">Zinc</keyword>
<evidence type="ECO:0000313" key="7">
    <source>
        <dbReference type="EMBL" id="WOG92406.1"/>
    </source>
</evidence>
<keyword evidence="5" id="KW-0804">Transcription</keyword>
<evidence type="ECO:0000256" key="2">
    <source>
        <dbReference type="ARBA" id="ARBA00022771"/>
    </source>
</evidence>
<dbReference type="GO" id="GO:0140566">
    <property type="term" value="F:histone reader activity"/>
    <property type="evidence" value="ECO:0007669"/>
    <property type="project" value="InterPro"/>
</dbReference>
<sequence>MATTCLKCGSQSWDNAFVCCSRCEDCVVHRYCLDVIPNTLDEIVTWYCEDCQEDLTPSTKEAHGSGSMNIRDTNSTDTEDHMGAFVIINKKRGTYDGVVAHISNKACSKVCEKARSLENFLHFEKHPKSDVWPKSFQNSLPSDESIALYFLPADRSGEEVFENLVDYMIGDEIALKATIEDAELLVFSSTELPLSYWRFQGKYYLWGVFRGKRAA</sequence>
<accession>A0AAF0WN57</accession>
<dbReference type="InterPro" id="IPR056280">
    <property type="entry name" value="AIPP2-like_SPOC"/>
</dbReference>
<dbReference type="Gene3D" id="3.30.40.10">
    <property type="entry name" value="Zinc/RING finger domain, C3HC4 (zinc finger)"/>
    <property type="match status" value="1"/>
</dbReference>
<dbReference type="InterPro" id="IPR013083">
    <property type="entry name" value="Znf_RING/FYVE/PHD"/>
</dbReference>
<dbReference type="SUPFAM" id="SSF57903">
    <property type="entry name" value="FYVE/PHD zinc finger"/>
    <property type="match status" value="1"/>
</dbReference>
<dbReference type="AlphaFoldDB" id="A0AAF0WN57"/>
<keyword evidence="1" id="KW-0479">Metal-binding</keyword>
<dbReference type="PANTHER" id="PTHR33304:SF18">
    <property type="entry name" value="CHROMATIN REGULATOR PHD FAMILY-RELATED"/>
    <property type="match status" value="1"/>
</dbReference>
<dbReference type="SMART" id="SM00249">
    <property type="entry name" value="PHD"/>
    <property type="match status" value="1"/>
</dbReference>
<dbReference type="Pfam" id="PF23121">
    <property type="entry name" value="SPOC_AIPP2"/>
    <property type="match status" value="1"/>
</dbReference>
<keyword evidence="8" id="KW-1185">Reference proteome</keyword>
<name>A0AAF0WN57_DAUCS</name>
<dbReference type="CDD" id="cd15489">
    <property type="entry name" value="PHD_SF"/>
    <property type="match status" value="1"/>
</dbReference>
<evidence type="ECO:0000256" key="1">
    <source>
        <dbReference type="ARBA" id="ARBA00022723"/>
    </source>
</evidence>
<dbReference type="PROSITE" id="PS01359">
    <property type="entry name" value="ZF_PHD_1"/>
    <property type="match status" value="1"/>
</dbReference>